<feature type="coiled-coil region" evidence="1">
    <location>
        <begin position="56"/>
        <end position="91"/>
    </location>
</feature>
<dbReference type="SUPFAM" id="SSF47592">
    <property type="entry name" value="SWIB/MDM2 domain"/>
    <property type="match status" value="1"/>
</dbReference>
<evidence type="ECO:0000256" key="2">
    <source>
        <dbReference type="SAM" id="MobiDB-lite"/>
    </source>
</evidence>
<dbReference type="InterPro" id="IPR036885">
    <property type="entry name" value="SWIB_MDM2_dom_sf"/>
</dbReference>
<dbReference type="PROSITE" id="PS51925">
    <property type="entry name" value="SWIB_MDM2"/>
    <property type="match status" value="1"/>
</dbReference>
<evidence type="ECO:0000313" key="4">
    <source>
        <dbReference type="EMBL" id="QKU35498.1"/>
    </source>
</evidence>
<feature type="domain" description="DM2" evidence="3">
    <location>
        <begin position="116"/>
        <end position="198"/>
    </location>
</feature>
<feature type="compositionally biased region" description="Basic residues" evidence="2">
    <location>
        <begin position="1"/>
        <end position="20"/>
    </location>
</feature>
<accession>A0A6N1NVU5</accession>
<name>A0A6N1NVU5_9VIRU</name>
<reference evidence="4" key="2">
    <citation type="journal article" date="2018" name="Nat. Commun.">
        <title>Tailed giant Tupanvirus possesses the most complete translational apparatus of the known virosphere.</title>
        <authorList>
            <person name="Abrahao J."/>
            <person name="Silva L."/>
            <person name="Silva L.S."/>
            <person name="Khalil J.Y.B."/>
            <person name="Rodrigues R."/>
            <person name="Arantes T."/>
            <person name="Assis F."/>
            <person name="Boratto P."/>
            <person name="Andrade M."/>
            <person name="Kroon E.G."/>
            <person name="Ribeiro B."/>
            <person name="Bergier I."/>
            <person name="Seligmann H."/>
            <person name="Ghigo E."/>
            <person name="Colson P."/>
            <person name="Levasseur A."/>
            <person name="Kroemer G."/>
            <person name="Raoult D."/>
            <person name="La Scola B."/>
        </authorList>
    </citation>
    <scope>NUCLEOTIDE SEQUENCE [LARGE SCALE GENOMIC DNA]</scope>
    <source>
        <strain evidence="4">Soda lake</strain>
    </source>
</reference>
<proteinExistence type="predicted"/>
<keyword evidence="1" id="KW-0175">Coiled coil</keyword>
<dbReference type="KEGG" id="vg:80518928"/>
<dbReference type="InterPro" id="IPR003121">
    <property type="entry name" value="SWIB_MDM2_domain"/>
</dbReference>
<sequence length="210" mass="24749">MSKNTKSMKKLPQKKKSKKASPKEKIILNLVDSDEEIIEDKHVANTPSKICKKVKNEDNENDFEKKIEDIREALKENYAQQKKLMNDLKELMTIHKKELKLSAKSGNRSNSGKHTGFNKPEPVPPSLKNLLKIEEDMLPRSKITRLMYQYFTDNKMYNRKTKKEIIPNKKIKEIFGMNDSDVINFYNLQTWLKKVYNENYTTDHVLRIED</sequence>
<evidence type="ECO:0000256" key="1">
    <source>
        <dbReference type="SAM" id="Coils"/>
    </source>
</evidence>
<feature type="region of interest" description="Disordered" evidence="2">
    <location>
        <begin position="104"/>
        <end position="125"/>
    </location>
</feature>
<dbReference type="Gene3D" id="1.10.245.10">
    <property type="entry name" value="SWIB/MDM2 domain"/>
    <property type="match status" value="1"/>
</dbReference>
<reference evidence="4" key="1">
    <citation type="submission" date="2017-01" db="EMBL/GenBank/DDBJ databases">
        <authorList>
            <person name="Assis F.L."/>
            <person name="Abrahao J.S."/>
            <person name="Silva L."/>
            <person name="Khalil J.B."/>
            <person name="Rodrigues R."/>
            <person name="Silva L.S."/>
            <person name="Arantes T."/>
            <person name="Boratto P."/>
            <person name="Andrade M."/>
            <person name="Kroon E.G."/>
            <person name="Ribeiro B."/>
            <person name="Bergier I."/>
            <person name="Seligmann H."/>
            <person name="Ghigo E."/>
            <person name="Colson P."/>
            <person name="Levasseur A."/>
            <person name="Raoult D."/>
            <person name="Scola B.L."/>
        </authorList>
    </citation>
    <scope>NUCLEOTIDE SEQUENCE</scope>
    <source>
        <strain evidence="4">Soda lake</strain>
    </source>
</reference>
<evidence type="ECO:0000259" key="3">
    <source>
        <dbReference type="PROSITE" id="PS51925"/>
    </source>
</evidence>
<protein>
    <submittedName>
        <fullName evidence="4">SWIB/MDM2 domain-containing protein</fullName>
    </submittedName>
</protein>
<dbReference type="RefSeq" id="YP_010782164.1">
    <property type="nucleotide sequence ID" value="NC_075039.1"/>
</dbReference>
<dbReference type="Pfam" id="PF02201">
    <property type="entry name" value="SWIB"/>
    <property type="match status" value="1"/>
</dbReference>
<feature type="region of interest" description="Disordered" evidence="2">
    <location>
        <begin position="1"/>
        <end position="24"/>
    </location>
</feature>
<feature type="compositionally biased region" description="Polar residues" evidence="2">
    <location>
        <begin position="104"/>
        <end position="113"/>
    </location>
</feature>
<dbReference type="GeneID" id="80518928"/>
<dbReference type="EMBL" id="KY523104">
    <property type="protein sequence ID" value="QKU35498.1"/>
    <property type="molecule type" value="Genomic_DNA"/>
</dbReference>
<organism evidence="4">
    <name type="scientific">Tupanvirus soda lake</name>
    <dbReference type="NCBI Taxonomy" id="2126985"/>
    <lineage>
        <taxon>Viruses</taxon>
        <taxon>Varidnaviria</taxon>
        <taxon>Bamfordvirae</taxon>
        <taxon>Nucleocytoviricota</taxon>
        <taxon>Megaviricetes</taxon>
        <taxon>Imitervirales</taxon>
        <taxon>Mimiviridae</taxon>
        <taxon>Megamimivirinae</taxon>
        <taxon>Tupanvirus</taxon>
        <taxon>Tupanvirus salinum</taxon>
    </lineage>
</organism>